<reference evidence="4" key="1">
    <citation type="submission" date="2018-09" db="EMBL/GenBank/DDBJ databases">
        <authorList>
            <consortium name="GenomeTrakr network: Whole genome sequencing for foodborne pathogen traceback"/>
        </authorList>
    </citation>
    <scope>NUCLEOTIDE SEQUENCE</scope>
    <source>
        <strain evidence="4">FSIS21822039</strain>
    </source>
</reference>
<keyword evidence="2" id="KW-0238">DNA-binding</keyword>
<dbReference type="AlphaFoldDB" id="A0A607Y355"/>
<dbReference type="RefSeq" id="WP_052915026.1">
    <property type="nucleotide sequence ID" value="NZ_LHKN01000009.1"/>
</dbReference>
<evidence type="ECO:0000256" key="2">
    <source>
        <dbReference type="ARBA" id="ARBA00023125"/>
    </source>
</evidence>
<evidence type="ECO:0000256" key="3">
    <source>
        <dbReference type="ARBA" id="ARBA00023163"/>
    </source>
</evidence>
<dbReference type="InterPro" id="IPR036410">
    <property type="entry name" value="HSP_DnaJ_Cys-rich_dom_sf"/>
</dbReference>
<protein>
    <submittedName>
        <fullName evidence="4">Antitermination protein</fullName>
    </submittedName>
</protein>
<keyword evidence="3" id="KW-0804">Transcription</keyword>
<comment type="caution">
    <text evidence="4">The sequence shown here is derived from an EMBL/GenBank/DDBJ whole genome shotgun (WGS) entry which is preliminary data.</text>
</comment>
<dbReference type="SUPFAM" id="SSF57938">
    <property type="entry name" value="DnaJ/Hsp40 cysteine-rich domain"/>
    <property type="match status" value="1"/>
</dbReference>
<organism evidence="4">
    <name type="scientific">Salmonella enterica subsp. enterica serovar Albany</name>
    <dbReference type="NCBI Taxonomy" id="211968"/>
    <lineage>
        <taxon>Bacteria</taxon>
        <taxon>Pseudomonadati</taxon>
        <taxon>Pseudomonadota</taxon>
        <taxon>Gammaproteobacteria</taxon>
        <taxon>Enterobacterales</taxon>
        <taxon>Enterobacteriaceae</taxon>
        <taxon>Salmonella</taxon>
    </lineage>
</organism>
<dbReference type="HAMAP" id="MF_04158">
    <property type="entry name" value="Antitermination_lambda"/>
    <property type="match status" value="1"/>
</dbReference>
<dbReference type="Gene3D" id="1.10.274.110">
    <property type="match status" value="1"/>
</dbReference>
<evidence type="ECO:0000256" key="1">
    <source>
        <dbReference type="ARBA" id="ARBA00023015"/>
    </source>
</evidence>
<accession>A0A607Y355</accession>
<keyword evidence="1" id="KW-0805">Transcription regulation</keyword>
<evidence type="ECO:0000313" key="4">
    <source>
        <dbReference type="EMBL" id="ECV0366597.1"/>
    </source>
</evidence>
<dbReference type="EMBL" id="AAKSWE010000005">
    <property type="protein sequence ID" value="ECV0366597.1"/>
    <property type="molecule type" value="Genomic_DNA"/>
</dbReference>
<dbReference type="Pfam" id="PF03589">
    <property type="entry name" value="Antiterm"/>
    <property type="match status" value="2"/>
</dbReference>
<dbReference type="InterPro" id="IPR038500">
    <property type="entry name" value="Antitermination_sf"/>
</dbReference>
<dbReference type="InterPro" id="IPR003222">
    <property type="entry name" value="Antitermntn"/>
</dbReference>
<name>A0A607Y355_SALET</name>
<sequence length="207" mass="22742">MNLENVVKFHFAKSSQINDIPRATASETLTGTDVMAAMGMTQSRASLGYSAFLGKMEISSNDREKAIELLTAYALKNCDNVPALRKLENDIKPKVMQVLATFAYADYCRSAATPGARCRDCHGTGRAVDIAKTEQWGRVVEKECGRCKGVGYSRMPASAAYRAVTMLIPNLTQPTWSRTVKPLYDALVVQCHKEESIADNILNAVTR</sequence>
<dbReference type="GO" id="GO:0006355">
    <property type="term" value="P:regulation of DNA-templated transcription"/>
    <property type="evidence" value="ECO:0007669"/>
    <property type="project" value="InterPro"/>
</dbReference>
<dbReference type="GO" id="GO:0003677">
    <property type="term" value="F:DNA binding"/>
    <property type="evidence" value="ECO:0007669"/>
    <property type="project" value="UniProtKB-KW"/>
</dbReference>
<proteinExistence type="inferred from homology"/>
<gene>
    <name evidence="4" type="ORF">D3D97_06945</name>
</gene>